<comment type="caution">
    <text evidence="2">The sequence shown here is derived from an EMBL/GenBank/DDBJ whole genome shotgun (WGS) entry which is preliminary data.</text>
</comment>
<evidence type="ECO:0000313" key="2">
    <source>
        <dbReference type="EMBL" id="MBC2407287.1"/>
    </source>
</evidence>
<dbReference type="RefSeq" id="WP_185706747.1">
    <property type="nucleotide sequence ID" value="NZ_JAAXCY010000005.1"/>
</dbReference>
<proteinExistence type="predicted"/>
<accession>A0A7X1DZB3</accession>
<organism evidence="2 3">
    <name type="scientific">Pseudomonas cremoris</name>
    <dbReference type="NCBI Taxonomy" id="2724178"/>
    <lineage>
        <taxon>Bacteria</taxon>
        <taxon>Pseudomonadati</taxon>
        <taxon>Pseudomonadota</taxon>
        <taxon>Gammaproteobacteria</taxon>
        <taxon>Pseudomonadales</taxon>
        <taxon>Pseudomonadaceae</taxon>
        <taxon>Pseudomonas</taxon>
    </lineage>
</organism>
<dbReference type="AlphaFoldDB" id="A0A7X1DZB3"/>
<evidence type="ECO:0000313" key="4">
    <source>
        <dbReference type="Proteomes" id="UP000534677"/>
    </source>
</evidence>
<keyword evidence="4" id="KW-1185">Reference proteome</keyword>
<dbReference type="EMBL" id="JAAXCZ010000004">
    <property type="protein sequence ID" value="MBC2381298.1"/>
    <property type="molecule type" value="Genomic_DNA"/>
</dbReference>
<evidence type="ECO:0000313" key="3">
    <source>
        <dbReference type="Proteomes" id="UP000520513"/>
    </source>
</evidence>
<name>A0A7X1DZB3_9PSED</name>
<dbReference type="EMBL" id="JAAXCY010000005">
    <property type="protein sequence ID" value="MBC2407287.1"/>
    <property type="molecule type" value="Genomic_DNA"/>
</dbReference>
<protein>
    <submittedName>
        <fullName evidence="2">Uncharacterized protein</fullName>
    </submittedName>
</protein>
<dbReference type="Proteomes" id="UP000534677">
    <property type="component" value="Unassembled WGS sequence"/>
</dbReference>
<sequence length="76" mass="8886">MRKFKLKFKYDADDMNPKTLETDRSIKVGDAVELEDGFWYGVMEIRILKRDIQLILSKSSQDAEEAKLVMMQLLSD</sequence>
<dbReference type="Proteomes" id="UP000520513">
    <property type="component" value="Unassembled WGS sequence"/>
</dbReference>
<evidence type="ECO:0000313" key="1">
    <source>
        <dbReference type="EMBL" id="MBC2381298.1"/>
    </source>
</evidence>
<reference evidence="3 4" key="1">
    <citation type="submission" date="2020-04" db="EMBL/GenBank/DDBJ databases">
        <title>Pseudomonas crami sp. nov., a novel proteolytic bacterial species isolated from cream.</title>
        <authorList>
            <person name="Hofmann K."/>
            <person name="Woller A."/>
            <person name="Huptas C."/>
            <person name="Wenning M."/>
            <person name="Scherer S."/>
            <person name="Doll E.V."/>
        </authorList>
    </citation>
    <scope>NUCLEOTIDE SEQUENCE [LARGE SCALE GENOMIC DNA]</scope>
    <source>
        <strain evidence="1 4">WS 5096</strain>
        <strain evidence="2 3">WS 5106</strain>
    </source>
</reference>
<gene>
    <name evidence="1" type="ORF">HF209_10100</name>
    <name evidence="2" type="ORF">HF257_14840</name>
</gene>